<dbReference type="PATRIC" id="fig|182217.3.peg.967"/>
<dbReference type="PANTHER" id="PTHR30523:SF6">
    <property type="entry name" value="PHOSPHOENOLPYRUVATE CARBOXYLASE"/>
    <property type="match status" value="1"/>
</dbReference>
<dbReference type="InterPro" id="IPR033129">
    <property type="entry name" value="PEPCASE_His_AS"/>
</dbReference>
<dbReference type="Pfam" id="PF00311">
    <property type="entry name" value="PEPcase"/>
    <property type="match status" value="1"/>
</dbReference>
<dbReference type="KEGG" id="hce:HCW_04530"/>
<name>I0EMK4_HELC0</name>
<dbReference type="GO" id="GO:0006099">
    <property type="term" value="P:tricarboxylic acid cycle"/>
    <property type="evidence" value="ECO:0007669"/>
    <property type="project" value="InterPro"/>
</dbReference>
<evidence type="ECO:0000256" key="2">
    <source>
        <dbReference type="ARBA" id="ARBA00022419"/>
    </source>
</evidence>
<evidence type="ECO:0000256" key="1">
    <source>
        <dbReference type="ARBA" id="ARBA00003670"/>
    </source>
</evidence>
<reference evidence="7" key="1">
    <citation type="submission" date="2012-04" db="EMBL/GenBank/DDBJ databases">
        <title>Complete genome sequence of Helicobacter cetorum strain MIT 00-7128.</title>
        <authorList>
            <person name="Kersulyte D."/>
            <person name="Berg D.E."/>
        </authorList>
    </citation>
    <scope>NUCLEOTIDE SEQUENCE [LARGE SCALE GENOMIC DNA]</scope>
    <source>
        <strain evidence="7">MIT 00-7128</strain>
    </source>
</reference>
<comment type="function">
    <text evidence="1">Forms oxaloacetate, a four-carbon dicarboxylic acid source for the tricarboxylic acid cycle.</text>
</comment>
<dbReference type="eggNOG" id="COG2352">
    <property type="taxonomic scope" value="Bacteria"/>
</dbReference>
<dbReference type="SUPFAM" id="SSF51621">
    <property type="entry name" value="Phosphoenolpyruvate/pyruvate domain"/>
    <property type="match status" value="1"/>
</dbReference>
<dbReference type="InterPro" id="IPR018129">
    <property type="entry name" value="PEP_COase_Lys_AS"/>
</dbReference>
<gene>
    <name evidence="6" type="ordered locus">HCW_04530</name>
</gene>
<keyword evidence="6" id="KW-0670">Pyruvate</keyword>
<sequence>MKKSPHFLQELVLIKRLFLQMLKECQEEEMANLFLSLCHAFEKNSFKKSHKILQEIIASQQLLGIIKVFSLYNILINIVEERHKINSTSYSFKENQKPLSQKAKNALKHLAFYPVFTAHPTQSMRRTFLEAYQEISTYVACLSNNPTQTIQEKSEQEIKYRLHLLYKSHLARQEKLEVLSELDNLLYLVETSILPSALKTLNSIQKALNEPLKQSPIILGSWIGGDRDGNPFVTNALMTQTLRIQHAFIIELYIKEVRALTRELSLSSDFCTISDTFKQSIEQEKMHLDPSDAILHQHEPFRAKLLLMEKKLKNRLLSVNSPLEIPYTYHNIEEFIHDIDLMLNHLEPYLRPHLERLRHLALLAGFHALRLDFREHKEVFLNALSETFSFLGLADSDFLSKNETKKLEIINNAFLYLEKNPLDLHSLIEHISLKSANILEAFSKIAWAKQNISKESVRSVIISMSESASDILGVLWLVQLAKLENEISLTPLFETIDDLENAPKIMQTLSQNPHYNNYLNHQNRNQQIMIGYSDSSKDGGIFASNYYLNNAITKLIELEKSLNLSFLLFHGRGGSVSRGGLSLESALDCAPYKSAKNILKLTEQGEVISLKYLNLENAEYNLHNALNALLKKNLQEKAQKTSKEHEEILQTIARLSYQAYRKLVYETKGFLEYFKLATPIYFIQELPLGSRPSKRKDSTKIEDLRAIPWVFAWTQNRCILPAWYGLGSALKTLEPTILQTLYKENKLFKVVLDNVAQVLLKVDLEIFESYHSLAKDLFNAKEIFNAICDEFKITKELILCARKESELLESEPTTYYSILFRRPYLNALNALQIELIKAFYATKDKDKQAHLLHQVHSSIVGIAQGMRNTG</sequence>
<feature type="active site" evidence="5">
    <location>
        <position position="537"/>
    </location>
</feature>
<dbReference type="STRING" id="182217.HCW_04530"/>
<keyword evidence="7" id="KW-1185">Reference proteome</keyword>
<dbReference type="PROSITE" id="PS00781">
    <property type="entry name" value="PEPCASE_1"/>
    <property type="match status" value="1"/>
</dbReference>
<dbReference type="Gene3D" id="1.20.1440.90">
    <property type="entry name" value="Phosphoenolpyruvate/pyruvate domain"/>
    <property type="match status" value="1"/>
</dbReference>
<dbReference type="PROSITE" id="PS00393">
    <property type="entry name" value="PEPCASE_2"/>
    <property type="match status" value="1"/>
</dbReference>
<accession>I0EMK4</accession>
<dbReference type="EMBL" id="CP003479">
    <property type="protein sequence ID" value="AFI04173.1"/>
    <property type="molecule type" value="Genomic_DNA"/>
</dbReference>
<protein>
    <recommendedName>
        <fullName evidence="2">Phosphoenolpyruvate carboxylase</fullName>
    </recommendedName>
</protein>
<evidence type="ECO:0000256" key="5">
    <source>
        <dbReference type="PROSITE-ProRule" id="PRU10112"/>
    </source>
</evidence>
<evidence type="ECO:0000256" key="3">
    <source>
        <dbReference type="ARBA" id="ARBA00048995"/>
    </source>
</evidence>
<proteinExistence type="predicted"/>
<dbReference type="InterPro" id="IPR015813">
    <property type="entry name" value="Pyrv/PenolPyrv_kinase-like_dom"/>
</dbReference>
<organism evidence="6 7">
    <name type="scientific">Helicobacter cetorum (strain ATCC BAA-429 / MIT 00-7128)</name>
    <dbReference type="NCBI Taxonomy" id="182217"/>
    <lineage>
        <taxon>Bacteria</taxon>
        <taxon>Pseudomonadati</taxon>
        <taxon>Campylobacterota</taxon>
        <taxon>Epsilonproteobacteria</taxon>
        <taxon>Campylobacterales</taxon>
        <taxon>Helicobacteraceae</taxon>
        <taxon>Helicobacter</taxon>
    </lineage>
</organism>
<dbReference type="HOGENOM" id="CLU_006557_2_0_7"/>
<dbReference type="GO" id="GO:0005829">
    <property type="term" value="C:cytosol"/>
    <property type="evidence" value="ECO:0007669"/>
    <property type="project" value="TreeGrafter"/>
</dbReference>
<dbReference type="GO" id="GO:0015977">
    <property type="term" value="P:carbon fixation"/>
    <property type="evidence" value="ECO:0007669"/>
    <property type="project" value="InterPro"/>
</dbReference>
<dbReference type="PRINTS" id="PR00150">
    <property type="entry name" value="PEPCARBXLASE"/>
</dbReference>
<feature type="active site" evidence="4">
    <location>
        <position position="119"/>
    </location>
</feature>
<dbReference type="PANTHER" id="PTHR30523">
    <property type="entry name" value="PHOSPHOENOLPYRUVATE CARBOXYLASE"/>
    <property type="match status" value="1"/>
</dbReference>
<dbReference type="Proteomes" id="UP000005010">
    <property type="component" value="Chromosome"/>
</dbReference>
<evidence type="ECO:0000256" key="4">
    <source>
        <dbReference type="PROSITE-ProRule" id="PRU10111"/>
    </source>
</evidence>
<dbReference type="InterPro" id="IPR021135">
    <property type="entry name" value="PEP_COase"/>
</dbReference>
<dbReference type="AlphaFoldDB" id="I0EMK4"/>
<dbReference type="RefSeq" id="WP_014661043.1">
    <property type="nucleotide sequence ID" value="NC_017737.1"/>
</dbReference>
<evidence type="ECO:0000313" key="7">
    <source>
        <dbReference type="Proteomes" id="UP000005010"/>
    </source>
</evidence>
<dbReference type="GO" id="GO:0008964">
    <property type="term" value="F:phosphoenolpyruvate carboxylase activity"/>
    <property type="evidence" value="ECO:0007669"/>
    <property type="project" value="UniProtKB-EC"/>
</dbReference>
<comment type="catalytic activity">
    <reaction evidence="3">
        <text>oxaloacetate + phosphate = phosphoenolpyruvate + hydrogencarbonate</text>
        <dbReference type="Rhea" id="RHEA:28370"/>
        <dbReference type="ChEBI" id="CHEBI:16452"/>
        <dbReference type="ChEBI" id="CHEBI:17544"/>
        <dbReference type="ChEBI" id="CHEBI:43474"/>
        <dbReference type="ChEBI" id="CHEBI:58702"/>
        <dbReference type="EC" id="4.1.1.31"/>
    </reaction>
</comment>
<evidence type="ECO:0000313" key="6">
    <source>
        <dbReference type="EMBL" id="AFI04173.1"/>
    </source>
</evidence>